<proteinExistence type="predicted"/>
<dbReference type="EMBL" id="CAUYUJ010014655">
    <property type="protein sequence ID" value="CAK0844336.1"/>
    <property type="molecule type" value="Genomic_DNA"/>
</dbReference>
<dbReference type="InterPro" id="IPR000225">
    <property type="entry name" value="Armadillo"/>
</dbReference>
<dbReference type="InterPro" id="IPR011989">
    <property type="entry name" value="ARM-like"/>
</dbReference>
<evidence type="ECO:0000313" key="3">
    <source>
        <dbReference type="EMBL" id="CAK0844336.1"/>
    </source>
</evidence>
<feature type="region of interest" description="Disordered" evidence="2">
    <location>
        <begin position="315"/>
        <end position="334"/>
    </location>
</feature>
<name>A0ABN9TEX4_9DINO</name>
<sequence length="345" mass="37016">MSAAAVAIRIRSALSCSTPSSKDLAAVTESIPTLRPDERLQLVMSNTWGELIVAHLPDDNVFKLLHVLSDLRPPPPARDRFFSSFDMPGLCEACAEKLRVASSKPMSVTMRLCVRNLARYPVFRLRLSGAVPILAQSLLDREVDMDILASSAAALCNLCCDNTLKVDVVRLGVVPALLSNLKRSPKMSAAEDLVACLGVLIAGYPPGVEALFNTGGDAGILVECLCSSHPALQTLAAEILADVCSCSRGFTTWLVSGTELLGSHLGRLLSLDGDPRLLGASLNLCERLAEAEEFAKEVQKGHAVQALQAIAELPADPRDPQEADARRPPTKQEQARGLLGRILFF</sequence>
<dbReference type="InterPro" id="IPR016024">
    <property type="entry name" value="ARM-type_fold"/>
</dbReference>
<evidence type="ECO:0000256" key="2">
    <source>
        <dbReference type="SAM" id="MobiDB-lite"/>
    </source>
</evidence>
<keyword evidence="4" id="KW-1185">Reference proteome</keyword>
<dbReference type="SUPFAM" id="SSF48371">
    <property type="entry name" value="ARM repeat"/>
    <property type="match status" value="1"/>
</dbReference>
<evidence type="ECO:0000256" key="1">
    <source>
        <dbReference type="PROSITE-ProRule" id="PRU00259"/>
    </source>
</evidence>
<feature type="compositionally biased region" description="Basic and acidic residues" evidence="2">
    <location>
        <begin position="315"/>
        <end position="327"/>
    </location>
</feature>
<dbReference type="Proteomes" id="UP001189429">
    <property type="component" value="Unassembled WGS sequence"/>
</dbReference>
<gene>
    <name evidence="3" type="ORF">PCOR1329_LOCUS38446</name>
</gene>
<evidence type="ECO:0000313" key="4">
    <source>
        <dbReference type="Proteomes" id="UP001189429"/>
    </source>
</evidence>
<accession>A0ABN9TEX4</accession>
<feature type="repeat" description="ARM" evidence="1">
    <location>
        <begin position="129"/>
        <end position="158"/>
    </location>
</feature>
<dbReference type="PROSITE" id="PS50176">
    <property type="entry name" value="ARM_REPEAT"/>
    <property type="match status" value="1"/>
</dbReference>
<protein>
    <recommendedName>
        <fullName evidence="5">Armadillo repeat-containing protein 8</fullName>
    </recommendedName>
</protein>
<comment type="caution">
    <text evidence="3">The sequence shown here is derived from an EMBL/GenBank/DDBJ whole genome shotgun (WGS) entry which is preliminary data.</text>
</comment>
<organism evidence="3 4">
    <name type="scientific">Prorocentrum cordatum</name>
    <dbReference type="NCBI Taxonomy" id="2364126"/>
    <lineage>
        <taxon>Eukaryota</taxon>
        <taxon>Sar</taxon>
        <taxon>Alveolata</taxon>
        <taxon>Dinophyceae</taxon>
        <taxon>Prorocentrales</taxon>
        <taxon>Prorocentraceae</taxon>
        <taxon>Prorocentrum</taxon>
    </lineage>
</organism>
<evidence type="ECO:0008006" key="5">
    <source>
        <dbReference type="Google" id="ProtNLM"/>
    </source>
</evidence>
<dbReference type="Gene3D" id="1.25.10.10">
    <property type="entry name" value="Leucine-rich Repeat Variant"/>
    <property type="match status" value="1"/>
</dbReference>
<reference evidence="3" key="1">
    <citation type="submission" date="2023-10" db="EMBL/GenBank/DDBJ databases">
        <authorList>
            <person name="Chen Y."/>
            <person name="Shah S."/>
            <person name="Dougan E. K."/>
            <person name="Thang M."/>
            <person name="Chan C."/>
        </authorList>
    </citation>
    <scope>NUCLEOTIDE SEQUENCE [LARGE SCALE GENOMIC DNA]</scope>
</reference>